<comment type="caution">
    <text evidence="1">The sequence shown here is derived from an EMBL/GenBank/DDBJ whole genome shotgun (WGS) entry which is preliminary data.</text>
</comment>
<dbReference type="STRING" id="207340.APZ41_020190"/>
<evidence type="ECO:0000313" key="2">
    <source>
        <dbReference type="Proteomes" id="UP000054844"/>
    </source>
</evidence>
<accession>A0A1S8D0K2</accession>
<evidence type="ECO:0008006" key="3">
    <source>
        <dbReference type="Google" id="ProtNLM"/>
    </source>
</evidence>
<dbReference type="GO" id="GO:0016491">
    <property type="term" value="F:oxidoreductase activity"/>
    <property type="evidence" value="ECO:0007669"/>
    <property type="project" value="UniProtKB-ARBA"/>
</dbReference>
<dbReference type="EMBL" id="LLWF02000128">
    <property type="protein sequence ID" value="ONH81377.1"/>
    <property type="molecule type" value="Genomic_DNA"/>
</dbReference>
<dbReference type="Proteomes" id="UP000054844">
    <property type="component" value="Unassembled WGS sequence"/>
</dbReference>
<dbReference type="AlphaFoldDB" id="A0A1S8D0K2"/>
<protein>
    <recommendedName>
        <fullName evidence="3">Shikimate dehydrogenase</fullName>
    </recommendedName>
</protein>
<keyword evidence="2" id="KW-1185">Reference proteome</keyword>
<proteinExistence type="predicted"/>
<dbReference type="InterPro" id="IPR046346">
    <property type="entry name" value="Aminoacid_DH-like_N_sf"/>
</dbReference>
<sequence length="80" mass="8169">MEGIMSGSLNGATRLYPIVGDPVAQVKSPSGVSHALAERGMNALCVPAHVAPCDLGCRTATGVDMFRVAQGLIVGFLLDG</sequence>
<evidence type="ECO:0000313" key="1">
    <source>
        <dbReference type="EMBL" id="ONH81377.1"/>
    </source>
</evidence>
<dbReference type="Gene3D" id="3.40.50.10860">
    <property type="entry name" value="Leucine Dehydrogenase, chain A, domain 1"/>
    <property type="match status" value="1"/>
</dbReference>
<dbReference type="SUPFAM" id="SSF53223">
    <property type="entry name" value="Aminoacid dehydrogenase-like, N-terminal domain"/>
    <property type="match status" value="1"/>
</dbReference>
<reference evidence="1" key="1">
    <citation type="submission" date="2016-12" db="EMBL/GenBank/DDBJ databases">
        <title>Draft genome sequence of Roseomonas mucosa strain AU37, isolated from a peripheral intravenous catheter.</title>
        <authorList>
            <person name="Choudhury M.A."/>
            <person name="Sidjabat H.E."/>
            <person name="Wailan A.M."/>
            <person name="Zhang L."/>
            <person name="Marsh N.M."/>
            <person name="Rickard C.M."/>
            <person name="Davies M."/>
            <person name="Mcmillan D.J."/>
        </authorList>
    </citation>
    <scope>NUCLEOTIDE SEQUENCE [LARGE SCALE GENOMIC DNA]</scope>
    <source>
        <strain evidence="1">AU37</strain>
    </source>
</reference>
<name>A0A1S8D0K2_9PROT</name>
<gene>
    <name evidence="1" type="ORF">APZ41_020190</name>
</gene>
<organism evidence="1 2">
    <name type="scientific">Roseomonas mucosa</name>
    <dbReference type="NCBI Taxonomy" id="207340"/>
    <lineage>
        <taxon>Bacteria</taxon>
        <taxon>Pseudomonadati</taxon>
        <taxon>Pseudomonadota</taxon>
        <taxon>Alphaproteobacteria</taxon>
        <taxon>Acetobacterales</taxon>
        <taxon>Roseomonadaceae</taxon>
        <taxon>Roseomonas</taxon>
    </lineage>
</organism>